<evidence type="ECO:0000256" key="6">
    <source>
        <dbReference type="ARBA" id="ARBA00022516"/>
    </source>
</evidence>
<evidence type="ECO:0000256" key="9">
    <source>
        <dbReference type="ARBA" id="ARBA00022989"/>
    </source>
</evidence>
<dbReference type="PANTHER" id="PTHR14269:SF61">
    <property type="entry name" value="CDP-DIACYLGLYCEROL--SERINE O-PHOSPHATIDYLTRANSFERASE"/>
    <property type="match status" value="1"/>
</dbReference>
<keyword evidence="13" id="KW-1208">Phospholipid metabolism</keyword>
<keyword evidence="9 16" id="KW-1133">Transmembrane helix</keyword>
<feature type="transmembrane region" description="Helical" evidence="16">
    <location>
        <begin position="76"/>
        <end position="95"/>
    </location>
</feature>
<keyword evidence="12" id="KW-0594">Phospholipid biosynthesis</keyword>
<dbReference type="PANTHER" id="PTHR14269">
    <property type="entry name" value="CDP-DIACYLGLYCEROL--GLYCEROL-3-PHOSPHATE 3-PHOSPHATIDYLTRANSFERASE-RELATED"/>
    <property type="match status" value="1"/>
</dbReference>
<dbReference type="EMBL" id="VCPC01000002">
    <property type="protein sequence ID" value="TMV13232.1"/>
    <property type="molecule type" value="Genomic_DNA"/>
</dbReference>
<comment type="caution">
    <text evidence="17">The sequence shown here is derived from an EMBL/GenBank/DDBJ whole genome shotgun (WGS) entry which is preliminary data.</text>
</comment>
<keyword evidence="11 16" id="KW-0472">Membrane</keyword>
<dbReference type="Gene3D" id="1.20.120.1760">
    <property type="match status" value="1"/>
</dbReference>
<dbReference type="Proteomes" id="UP001191082">
    <property type="component" value="Unassembled WGS sequence"/>
</dbReference>
<evidence type="ECO:0000256" key="7">
    <source>
        <dbReference type="ARBA" id="ARBA00022679"/>
    </source>
</evidence>
<keyword evidence="7 15" id="KW-0808">Transferase</keyword>
<protein>
    <recommendedName>
        <fullName evidence="5">CDP-diacylglycerol--serine O-phosphatidyltransferase</fullName>
        <ecNumber evidence="4">2.7.8.8</ecNumber>
    </recommendedName>
    <alternativeName>
        <fullName evidence="14">Phosphatidylserine synthase</fullName>
    </alternativeName>
</protein>
<keyword evidence="18" id="KW-1185">Reference proteome</keyword>
<accession>A0ABY2XA29</accession>
<reference evidence="17 18" key="1">
    <citation type="submission" date="2019-05" db="EMBL/GenBank/DDBJ databases">
        <title>Marivita sp. nov. isolated from sea sediment.</title>
        <authorList>
            <person name="Kim W."/>
        </authorList>
    </citation>
    <scope>NUCLEOTIDE SEQUENCE [LARGE SCALE GENOMIC DNA]</scope>
    <source>
        <strain evidence="17 18">CAU 1492</strain>
    </source>
</reference>
<comment type="catalytic activity">
    <reaction evidence="1">
        <text>a CDP-1,2-diacyl-sn-glycerol + L-serine = a 1,2-diacyl-sn-glycero-3-phospho-L-serine + CMP + H(+)</text>
        <dbReference type="Rhea" id="RHEA:16913"/>
        <dbReference type="ChEBI" id="CHEBI:15378"/>
        <dbReference type="ChEBI" id="CHEBI:33384"/>
        <dbReference type="ChEBI" id="CHEBI:57262"/>
        <dbReference type="ChEBI" id="CHEBI:58332"/>
        <dbReference type="ChEBI" id="CHEBI:60377"/>
        <dbReference type="EC" id="2.7.8.8"/>
    </reaction>
</comment>
<evidence type="ECO:0000256" key="4">
    <source>
        <dbReference type="ARBA" id="ARBA00013174"/>
    </source>
</evidence>
<evidence type="ECO:0000256" key="8">
    <source>
        <dbReference type="ARBA" id="ARBA00022692"/>
    </source>
</evidence>
<dbReference type="Pfam" id="PF01066">
    <property type="entry name" value="CDP-OH_P_transf"/>
    <property type="match status" value="1"/>
</dbReference>
<proteinExistence type="inferred from homology"/>
<feature type="transmembrane region" description="Helical" evidence="16">
    <location>
        <begin position="221"/>
        <end position="238"/>
    </location>
</feature>
<gene>
    <name evidence="17" type="primary">pssA</name>
    <name evidence="17" type="ORF">FGK64_10755</name>
</gene>
<dbReference type="InterPro" id="IPR000462">
    <property type="entry name" value="CDP-OH_P_trans"/>
</dbReference>
<evidence type="ECO:0000256" key="1">
    <source>
        <dbReference type="ARBA" id="ARBA00000287"/>
    </source>
</evidence>
<dbReference type="PROSITE" id="PS00379">
    <property type="entry name" value="CDP_ALCOHOL_P_TRANSF"/>
    <property type="match status" value="1"/>
</dbReference>
<evidence type="ECO:0000256" key="5">
    <source>
        <dbReference type="ARBA" id="ARBA00017171"/>
    </source>
</evidence>
<evidence type="ECO:0000256" key="16">
    <source>
        <dbReference type="SAM" id="Phobius"/>
    </source>
</evidence>
<dbReference type="InterPro" id="IPR004533">
    <property type="entry name" value="CDP-diaglyc--ser_O-PTrfase"/>
</dbReference>
<evidence type="ECO:0000256" key="10">
    <source>
        <dbReference type="ARBA" id="ARBA00023098"/>
    </source>
</evidence>
<evidence type="ECO:0000313" key="17">
    <source>
        <dbReference type="EMBL" id="TMV13232.1"/>
    </source>
</evidence>
<dbReference type="NCBIfam" id="TIGR00473">
    <property type="entry name" value="pssA"/>
    <property type="match status" value="1"/>
</dbReference>
<feature type="transmembrane region" description="Helical" evidence="16">
    <location>
        <begin position="165"/>
        <end position="187"/>
    </location>
</feature>
<evidence type="ECO:0000256" key="11">
    <source>
        <dbReference type="ARBA" id="ARBA00023136"/>
    </source>
</evidence>
<keyword evidence="8 16" id="KW-0812">Transmembrane</keyword>
<keyword evidence="10" id="KW-0443">Lipid metabolism</keyword>
<evidence type="ECO:0000256" key="2">
    <source>
        <dbReference type="ARBA" id="ARBA00004127"/>
    </source>
</evidence>
<name>A0ABY2XA29_9RHOB</name>
<evidence type="ECO:0000256" key="15">
    <source>
        <dbReference type="RuleBase" id="RU003750"/>
    </source>
</evidence>
<dbReference type="InterPro" id="IPR048254">
    <property type="entry name" value="CDP_ALCOHOL_P_TRANSF_CS"/>
</dbReference>
<sequence>MSRRAPLRSMRPIQMLPNLMTLGAICAGLTSVRFAFDGNAGLSMSLIVLAAVLDGLDGTVARLLKSESEIGAELDSLADFVNFGVAPGLLLYLWALQSGRSAGWIAVLIFAICCAMRLARYNVMSRKEPGKKQMYFSGVPAPGGALLVLMPLVLARVLPEIFQPVLHTFAGIWLVLVGMMMISTIPTPSPKLLKVSRDKAAYVMVASVGLIAAFFTYPWPVVLAVELGYLAILARFALRRKHLIPEEN</sequence>
<dbReference type="InterPro" id="IPR050324">
    <property type="entry name" value="CDP-alcohol_PTase-I"/>
</dbReference>
<evidence type="ECO:0000256" key="14">
    <source>
        <dbReference type="ARBA" id="ARBA00032361"/>
    </source>
</evidence>
<dbReference type="GO" id="GO:0003882">
    <property type="term" value="F:CDP-diacylglycerol-serine O-phosphatidyltransferase activity"/>
    <property type="evidence" value="ECO:0007669"/>
    <property type="project" value="UniProtKB-EC"/>
</dbReference>
<evidence type="ECO:0000256" key="3">
    <source>
        <dbReference type="ARBA" id="ARBA00010441"/>
    </source>
</evidence>
<evidence type="ECO:0000313" key="18">
    <source>
        <dbReference type="Proteomes" id="UP001191082"/>
    </source>
</evidence>
<keyword evidence="6" id="KW-0444">Lipid biosynthesis</keyword>
<comment type="subcellular location">
    <subcellularLocation>
        <location evidence="2">Endomembrane system</location>
        <topology evidence="2">Multi-pass membrane protein</topology>
    </subcellularLocation>
</comment>
<comment type="similarity">
    <text evidence="3 15">Belongs to the CDP-alcohol phosphatidyltransferase class-I family.</text>
</comment>
<organism evidence="17 18">
    <name type="scientific">Arenibacterium halophilum</name>
    <dbReference type="NCBI Taxonomy" id="2583821"/>
    <lineage>
        <taxon>Bacteria</taxon>
        <taxon>Pseudomonadati</taxon>
        <taxon>Pseudomonadota</taxon>
        <taxon>Alphaproteobacteria</taxon>
        <taxon>Rhodobacterales</taxon>
        <taxon>Paracoccaceae</taxon>
        <taxon>Arenibacterium</taxon>
    </lineage>
</organism>
<feature type="transmembrane region" description="Helical" evidence="16">
    <location>
        <begin position="139"/>
        <end position="159"/>
    </location>
</feature>
<evidence type="ECO:0000256" key="12">
    <source>
        <dbReference type="ARBA" id="ARBA00023209"/>
    </source>
</evidence>
<evidence type="ECO:0000256" key="13">
    <source>
        <dbReference type="ARBA" id="ARBA00023264"/>
    </source>
</evidence>
<dbReference type="InterPro" id="IPR043130">
    <property type="entry name" value="CDP-OH_PTrfase_TM_dom"/>
</dbReference>
<dbReference type="EC" id="2.7.8.8" evidence="4"/>
<feature type="transmembrane region" description="Helical" evidence="16">
    <location>
        <begin position="101"/>
        <end position="119"/>
    </location>
</feature>